<keyword evidence="3" id="KW-0997">Cell inner membrane</keyword>
<keyword evidence="11" id="KW-1185">Reference proteome</keyword>
<reference evidence="10 11" key="1">
    <citation type="journal article" date="2014" name="Genome Announc.">
        <title>Draft Genome Sequence of Fervidicella metallireducens Strain AeBT, an Iron-Reducing Thermoanaerobe from the Great Artesian Basin.</title>
        <authorList>
            <person name="Patel B.K."/>
        </authorList>
    </citation>
    <scope>NUCLEOTIDE SEQUENCE [LARGE SCALE GENOMIC DNA]</scope>
    <source>
        <strain evidence="10 11">AeB</strain>
    </source>
</reference>
<evidence type="ECO:0000256" key="1">
    <source>
        <dbReference type="ARBA" id="ARBA00004651"/>
    </source>
</evidence>
<proteinExistence type="inferred from homology"/>
<dbReference type="InterPro" id="IPR050539">
    <property type="entry name" value="ThrE_Dicarb/AminoAcid_Exp"/>
</dbReference>
<name>A0A017RSU2_9CLOT</name>
<evidence type="ECO:0000256" key="6">
    <source>
        <dbReference type="ARBA" id="ARBA00023136"/>
    </source>
</evidence>
<keyword evidence="4 8" id="KW-0812">Transmembrane</keyword>
<evidence type="ECO:0000256" key="7">
    <source>
        <dbReference type="ARBA" id="ARBA00034125"/>
    </source>
</evidence>
<gene>
    <name evidence="10" type="ORF">Q428_12180</name>
</gene>
<organism evidence="10 11">
    <name type="scientific">Fervidicella metallireducens AeB</name>
    <dbReference type="NCBI Taxonomy" id="1403537"/>
    <lineage>
        <taxon>Bacteria</taxon>
        <taxon>Bacillati</taxon>
        <taxon>Bacillota</taxon>
        <taxon>Clostridia</taxon>
        <taxon>Eubacteriales</taxon>
        <taxon>Clostridiaceae</taxon>
        <taxon>Fervidicella</taxon>
    </lineage>
</organism>
<feature type="transmembrane region" description="Helical" evidence="8">
    <location>
        <begin position="112"/>
        <end position="135"/>
    </location>
</feature>
<evidence type="ECO:0000256" key="4">
    <source>
        <dbReference type="ARBA" id="ARBA00022692"/>
    </source>
</evidence>
<dbReference type="InterPro" id="IPR024528">
    <property type="entry name" value="ThrE_2"/>
</dbReference>
<dbReference type="PANTHER" id="PTHR34390">
    <property type="entry name" value="UPF0442 PROTEIN YJJB-RELATED"/>
    <property type="match status" value="1"/>
</dbReference>
<dbReference type="Proteomes" id="UP000019681">
    <property type="component" value="Unassembled WGS sequence"/>
</dbReference>
<keyword evidence="5 8" id="KW-1133">Transmembrane helix</keyword>
<feature type="domain" description="Threonine/Serine exporter ThrE" evidence="9">
    <location>
        <begin position="4"/>
        <end position="130"/>
    </location>
</feature>
<evidence type="ECO:0000313" key="11">
    <source>
        <dbReference type="Proteomes" id="UP000019681"/>
    </source>
</evidence>
<dbReference type="AlphaFoldDB" id="A0A017RSU2"/>
<comment type="similarity">
    <text evidence="7">Belongs to the ThrE exporter (TC 2.A.79) family.</text>
</comment>
<dbReference type="STRING" id="1403537.Q428_12180"/>
<feature type="transmembrane region" description="Helical" evidence="8">
    <location>
        <begin position="25"/>
        <end position="42"/>
    </location>
</feature>
<evidence type="ECO:0000259" key="9">
    <source>
        <dbReference type="Pfam" id="PF12821"/>
    </source>
</evidence>
<evidence type="ECO:0000256" key="3">
    <source>
        <dbReference type="ARBA" id="ARBA00022519"/>
    </source>
</evidence>
<evidence type="ECO:0000313" key="10">
    <source>
        <dbReference type="EMBL" id="EYE87666.1"/>
    </source>
</evidence>
<keyword evidence="2" id="KW-1003">Cell membrane</keyword>
<accession>A0A017RSU2</accession>
<dbReference type="Pfam" id="PF12821">
    <property type="entry name" value="ThrE_2"/>
    <property type="match status" value="1"/>
</dbReference>
<sequence>MSEFFLAFLGSFCGGIIFNIQRKNLIWAGICGGLSWITYVFTYQHTNGIVFSTFVGAVVVGLYSETMARVLKTPAFVFSIPGIFPLVPGAGAYFTVLYLVESNYSKAGVKAIETAAIAGAIAFGILFTTTLFQFVMKIKEKSRKKILLKNKEYFFNAQILNILKI</sequence>
<comment type="caution">
    <text evidence="10">The sequence shown here is derived from an EMBL/GenBank/DDBJ whole genome shotgun (WGS) entry which is preliminary data.</text>
</comment>
<evidence type="ECO:0000256" key="5">
    <source>
        <dbReference type="ARBA" id="ARBA00022989"/>
    </source>
</evidence>
<evidence type="ECO:0000256" key="2">
    <source>
        <dbReference type="ARBA" id="ARBA00022475"/>
    </source>
</evidence>
<dbReference type="GO" id="GO:0005886">
    <property type="term" value="C:plasma membrane"/>
    <property type="evidence" value="ECO:0007669"/>
    <property type="project" value="UniProtKB-SubCell"/>
</dbReference>
<protein>
    <recommendedName>
        <fullName evidence="9">Threonine/Serine exporter ThrE domain-containing protein</fullName>
    </recommendedName>
</protein>
<dbReference type="RefSeq" id="WP_051515142.1">
    <property type="nucleotide sequence ID" value="NZ_AZQP01000043.1"/>
</dbReference>
<dbReference type="OrthoDB" id="9810047at2"/>
<comment type="subcellular location">
    <subcellularLocation>
        <location evidence="1">Cell membrane</location>
        <topology evidence="1">Multi-pass membrane protein</topology>
    </subcellularLocation>
</comment>
<dbReference type="GO" id="GO:0015744">
    <property type="term" value="P:succinate transport"/>
    <property type="evidence" value="ECO:0007669"/>
    <property type="project" value="TreeGrafter"/>
</dbReference>
<feature type="transmembrane region" description="Helical" evidence="8">
    <location>
        <begin position="76"/>
        <end position="100"/>
    </location>
</feature>
<evidence type="ECO:0000256" key="8">
    <source>
        <dbReference type="SAM" id="Phobius"/>
    </source>
</evidence>
<dbReference type="PANTHER" id="PTHR34390:SF1">
    <property type="entry name" value="SUCCINATE TRANSPORTER SUBUNIT YJJB-RELATED"/>
    <property type="match status" value="1"/>
</dbReference>
<dbReference type="EMBL" id="AZQP01000043">
    <property type="protein sequence ID" value="EYE87666.1"/>
    <property type="molecule type" value="Genomic_DNA"/>
</dbReference>
<keyword evidence="6 8" id="KW-0472">Membrane</keyword>
<feature type="transmembrane region" description="Helical" evidence="8">
    <location>
        <begin position="48"/>
        <end position="64"/>
    </location>
</feature>